<keyword evidence="23" id="KW-1185">Reference proteome</keyword>
<organism evidence="22 23">
    <name type="scientific">Jeotgalibaca arthritidis</name>
    <dbReference type="NCBI Taxonomy" id="1868794"/>
    <lineage>
        <taxon>Bacteria</taxon>
        <taxon>Bacillati</taxon>
        <taxon>Bacillota</taxon>
        <taxon>Bacilli</taxon>
        <taxon>Lactobacillales</taxon>
        <taxon>Carnobacteriaceae</taxon>
        <taxon>Jeotgalibaca</taxon>
    </lineage>
</organism>
<dbReference type="Gene3D" id="3.40.50.1970">
    <property type="match status" value="1"/>
</dbReference>
<dbReference type="GO" id="GO:0000166">
    <property type="term" value="F:nucleotide binding"/>
    <property type="evidence" value="ECO:0007669"/>
    <property type="project" value="UniProtKB-KW"/>
</dbReference>
<keyword evidence="18" id="KW-0170">Cobalt</keyword>
<evidence type="ECO:0000313" key="23">
    <source>
        <dbReference type="Proteomes" id="UP000501451"/>
    </source>
</evidence>
<dbReference type="CDD" id="cd08195">
    <property type="entry name" value="DHQS"/>
    <property type="match status" value="1"/>
</dbReference>
<dbReference type="GO" id="GO:0009073">
    <property type="term" value="P:aromatic amino acid family biosynthetic process"/>
    <property type="evidence" value="ECO:0007669"/>
    <property type="project" value="UniProtKB-KW"/>
</dbReference>
<evidence type="ECO:0000256" key="9">
    <source>
        <dbReference type="ARBA" id="ARBA00017684"/>
    </source>
</evidence>
<dbReference type="GO" id="GO:0003856">
    <property type="term" value="F:3-dehydroquinate synthase activity"/>
    <property type="evidence" value="ECO:0007669"/>
    <property type="project" value="UniProtKB-UniRule"/>
</dbReference>
<dbReference type="EC" id="4.2.3.4" evidence="8 19"/>
<evidence type="ECO:0000256" key="18">
    <source>
        <dbReference type="ARBA" id="ARBA00023285"/>
    </source>
</evidence>
<dbReference type="FunFam" id="3.40.50.1970:FF:000007">
    <property type="entry name" value="Pentafunctional AROM polypeptide"/>
    <property type="match status" value="1"/>
</dbReference>
<evidence type="ECO:0000256" key="3">
    <source>
        <dbReference type="ARBA" id="ARBA00001941"/>
    </source>
</evidence>
<dbReference type="Pfam" id="PF01761">
    <property type="entry name" value="DHQ_synthase"/>
    <property type="match status" value="1"/>
</dbReference>
<name>A0A6G7K7A0_9LACT</name>
<dbReference type="EMBL" id="CP049740">
    <property type="protein sequence ID" value="QII81125.1"/>
    <property type="molecule type" value="Genomic_DNA"/>
</dbReference>
<dbReference type="KEGG" id="jar:G7057_00655"/>
<keyword evidence="16" id="KW-0057">Aromatic amino acid biosynthesis</keyword>
<dbReference type="InterPro" id="IPR050071">
    <property type="entry name" value="Dehydroquinate_synthase"/>
</dbReference>
<dbReference type="Proteomes" id="UP000501451">
    <property type="component" value="Chromosome"/>
</dbReference>
<dbReference type="GO" id="GO:0046872">
    <property type="term" value="F:metal ion binding"/>
    <property type="evidence" value="ECO:0007669"/>
    <property type="project" value="UniProtKB-KW"/>
</dbReference>
<proteinExistence type="inferred from homology"/>
<evidence type="ECO:0000256" key="15">
    <source>
        <dbReference type="ARBA" id="ARBA00023027"/>
    </source>
</evidence>
<evidence type="ECO:0000256" key="19">
    <source>
        <dbReference type="NCBIfam" id="TIGR01357"/>
    </source>
</evidence>
<evidence type="ECO:0000313" key="22">
    <source>
        <dbReference type="EMBL" id="QII81125.1"/>
    </source>
</evidence>
<keyword evidence="15" id="KW-0520">NAD</keyword>
<comment type="similarity">
    <text evidence="7">Belongs to the sugar phosphate cyclases superfamily. Dehydroquinate synthase family.</text>
</comment>
<dbReference type="AlphaFoldDB" id="A0A6G7K7A0"/>
<comment type="cofactor">
    <cofactor evidence="3">
        <name>Co(2+)</name>
        <dbReference type="ChEBI" id="CHEBI:48828"/>
    </cofactor>
</comment>
<dbReference type="Gene3D" id="1.20.1090.10">
    <property type="entry name" value="Dehydroquinate synthase-like - alpha domain"/>
    <property type="match status" value="1"/>
</dbReference>
<feature type="domain" description="3-dehydroquinate synthase C-terminal" evidence="21">
    <location>
        <begin position="182"/>
        <end position="322"/>
    </location>
</feature>
<evidence type="ECO:0000256" key="5">
    <source>
        <dbReference type="ARBA" id="ARBA00004496"/>
    </source>
</evidence>
<accession>A0A6G7K7A0</accession>
<dbReference type="GO" id="GO:0008652">
    <property type="term" value="P:amino acid biosynthetic process"/>
    <property type="evidence" value="ECO:0007669"/>
    <property type="project" value="UniProtKB-KW"/>
</dbReference>
<evidence type="ECO:0000256" key="6">
    <source>
        <dbReference type="ARBA" id="ARBA00004661"/>
    </source>
</evidence>
<feature type="domain" description="3-dehydroquinate synthase N-terminal" evidence="20">
    <location>
        <begin position="68"/>
        <end position="179"/>
    </location>
</feature>
<sequence length="364" mass="41177">METVHIGVDKPYDVKMGRGLLREADRHLAAFVENKHVMIITDETVMSHGYVDQLQLALSDITAGIHVVAFPAGEAQKSMDNVVRLVQKLAEYNFSRQDMVIALGGGVIGDLAGFVASIYLRGIDFIQIPTTLLAAIDSSVGGKTAVDLPQGKNLVGAFYHPKVVLCDVDTFQTLEPSVFEDGCSELIKYGMIMNPSLLEALINRPRPLQASDDDIIEMVKVCVEMKRQVVLEDEFDNGLRQLLNYGHTLGHAFEQVSHYDISHGRAIAQGMSVFLQMAYKDNQLADDYKQTFDHLLKQYHLLNEKYHYSSQELAKAMINDKKRRNQDITIVFPTEFGKADLFHYDVQYFLDWFDKEWQTYDIDS</sequence>
<protein>
    <recommendedName>
        <fullName evidence="9 19">3-dehydroquinate synthase</fullName>
        <ecNumber evidence="8 19">4.2.3.4</ecNumber>
    </recommendedName>
</protein>
<evidence type="ECO:0000259" key="20">
    <source>
        <dbReference type="Pfam" id="PF01761"/>
    </source>
</evidence>
<dbReference type="PANTHER" id="PTHR43622:SF7">
    <property type="entry name" value="3-DEHYDROQUINATE SYNTHASE, CHLOROPLASTIC"/>
    <property type="match status" value="1"/>
</dbReference>
<evidence type="ECO:0000259" key="21">
    <source>
        <dbReference type="Pfam" id="PF24621"/>
    </source>
</evidence>
<dbReference type="InterPro" id="IPR056179">
    <property type="entry name" value="DHQS_C"/>
</dbReference>
<comment type="cofactor">
    <cofactor evidence="4">
        <name>Zn(2+)</name>
        <dbReference type="ChEBI" id="CHEBI:29105"/>
    </cofactor>
</comment>
<dbReference type="RefSeq" id="WP_166160570.1">
    <property type="nucleotide sequence ID" value="NZ_CP049740.1"/>
</dbReference>
<evidence type="ECO:0000256" key="13">
    <source>
        <dbReference type="ARBA" id="ARBA00022741"/>
    </source>
</evidence>
<gene>
    <name evidence="22" type="primary">aroB</name>
    <name evidence="22" type="ORF">G7057_00655</name>
</gene>
<evidence type="ECO:0000256" key="17">
    <source>
        <dbReference type="ARBA" id="ARBA00023239"/>
    </source>
</evidence>
<dbReference type="InterPro" id="IPR030960">
    <property type="entry name" value="DHQS/DOIS_N"/>
</dbReference>
<dbReference type="GO" id="GO:0009423">
    <property type="term" value="P:chorismate biosynthetic process"/>
    <property type="evidence" value="ECO:0007669"/>
    <property type="project" value="UniProtKB-UniRule"/>
</dbReference>
<dbReference type="GO" id="GO:0005737">
    <property type="term" value="C:cytoplasm"/>
    <property type="evidence" value="ECO:0007669"/>
    <property type="project" value="UniProtKB-SubCell"/>
</dbReference>
<evidence type="ECO:0000256" key="12">
    <source>
        <dbReference type="ARBA" id="ARBA00022723"/>
    </source>
</evidence>
<keyword evidence="10" id="KW-0963">Cytoplasm</keyword>
<dbReference type="InterPro" id="IPR016037">
    <property type="entry name" value="DHQ_synth_AroB"/>
</dbReference>
<comment type="cofactor">
    <cofactor evidence="2">
        <name>NAD(+)</name>
        <dbReference type="ChEBI" id="CHEBI:57540"/>
    </cofactor>
</comment>
<dbReference type="PIRSF" id="PIRSF001455">
    <property type="entry name" value="DHQ_synth"/>
    <property type="match status" value="1"/>
</dbReference>
<evidence type="ECO:0000256" key="7">
    <source>
        <dbReference type="ARBA" id="ARBA00005412"/>
    </source>
</evidence>
<keyword evidence="17 22" id="KW-0456">Lyase</keyword>
<evidence type="ECO:0000256" key="16">
    <source>
        <dbReference type="ARBA" id="ARBA00023141"/>
    </source>
</evidence>
<dbReference type="SUPFAM" id="SSF56796">
    <property type="entry name" value="Dehydroquinate synthase-like"/>
    <property type="match status" value="1"/>
</dbReference>
<keyword evidence="14" id="KW-0862">Zinc</keyword>
<comment type="pathway">
    <text evidence="6">Metabolic intermediate biosynthesis; chorismate biosynthesis; chorismate from D-erythrose 4-phosphate and phosphoenolpyruvate: step 2/7.</text>
</comment>
<comment type="subcellular location">
    <subcellularLocation>
        <location evidence="5">Cytoplasm</location>
    </subcellularLocation>
</comment>
<reference evidence="22 23" key="1">
    <citation type="journal article" date="2017" name="Int. J. Syst. Evol. Microbiol.">
        <title>Jeotgalibaca porci sp. nov. and Jeotgalibaca arthritidis sp. nov., isolated from pigs, and emended description of the genus Jeotgalibaca.</title>
        <authorList>
            <person name="Zamora L."/>
            <person name="Perez-Sancho M."/>
            <person name="Dominguez L."/>
            <person name="Fernandez-Garayzabal J.F."/>
            <person name="Vela A.I."/>
        </authorList>
    </citation>
    <scope>NUCLEOTIDE SEQUENCE [LARGE SCALE GENOMIC DNA]</scope>
    <source>
        <strain evidence="22 23">CECT 9157</strain>
    </source>
</reference>
<evidence type="ECO:0000256" key="11">
    <source>
        <dbReference type="ARBA" id="ARBA00022605"/>
    </source>
</evidence>
<keyword evidence="11" id="KW-0028">Amino-acid biosynthesis</keyword>
<keyword evidence="13" id="KW-0547">Nucleotide-binding</keyword>
<evidence type="ECO:0000256" key="10">
    <source>
        <dbReference type="ARBA" id="ARBA00022490"/>
    </source>
</evidence>
<dbReference type="InterPro" id="IPR030963">
    <property type="entry name" value="DHQ_synth_fam"/>
</dbReference>
<comment type="catalytic activity">
    <reaction evidence="1">
        <text>7-phospho-2-dehydro-3-deoxy-D-arabino-heptonate = 3-dehydroquinate + phosphate</text>
        <dbReference type="Rhea" id="RHEA:21968"/>
        <dbReference type="ChEBI" id="CHEBI:32364"/>
        <dbReference type="ChEBI" id="CHEBI:43474"/>
        <dbReference type="ChEBI" id="CHEBI:58394"/>
        <dbReference type="EC" id="4.2.3.4"/>
    </reaction>
</comment>
<evidence type="ECO:0000256" key="4">
    <source>
        <dbReference type="ARBA" id="ARBA00001947"/>
    </source>
</evidence>
<dbReference type="PANTHER" id="PTHR43622">
    <property type="entry name" value="3-DEHYDROQUINATE SYNTHASE"/>
    <property type="match status" value="1"/>
</dbReference>
<keyword evidence="12" id="KW-0479">Metal-binding</keyword>
<evidence type="ECO:0000256" key="8">
    <source>
        <dbReference type="ARBA" id="ARBA00013031"/>
    </source>
</evidence>
<dbReference type="Pfam" id="PF24621">
    <property type="entry name" value="DHQS_C"/>
    <property type="match status" value="1"/>
</dbReference>
<evidence type="ECO:0000256" key="2">
    <source>
        <dbReference type="ARBA" id="ARBA00001911"/>
    </source>
</evidence>
<dbReference type="NCBIfam" id="TIGR01357">
    <property type="entry name" value="aroB"/>
    <property type="match status" value="1"/>
</dbReference>
<evidence type="ECO:0000256" key="14">
    <source>
        <dbReference type="ARBA" id="ARBA00022833"/>
    </source>
</evidence>
<evidence type="ECO:0000256" key="1">
    <source>
        <dbReference type="ARBA" id="ARBA00001393"/>
    </source>
</evidence>